<dbReference type="InterPro" id="IPR011598">
    <property type="entry name" value="bHLH_dom"/>
</dbReference>
<feature type="compositionally biased region" description="Polar residues" evidence="8">
    <location>
        <begin position="38"/>
        <end position="49"/>
    </location>
</feature>
<dbReference type="SMART" id="SM00353">
    <property type="entry name" value="HLH"/>
    <property type="match status" value="1"/>
</dbReference>
<dbReference type="RefSeq" id="XP_045543458.1">
    <property type="nucleotide sequence ID" value="XM_045687502.1"/>
</dbReference>
<name>A0ABM3CA68_SALSA</name>
<protein>
    <recommendedName>
        <fullName evidence="6">Transcription factor E2-alpha</fullName>
    </recommendedName>
    <alternativeName>
        <fullName evidence="7">Transcription factor 3</fullName>
    </alternativeName>
</protein>
<feature type="region of interest" description="Disordered" evidence="8">
    <location>
        <begin position="268"/>
        <end position="304"/>
    </location>
</feature>
<evidence type="ECO:0000259" key="9">
    <source>
        <dbReference type="PROSITE" id="PS50888"/>
    </source>
</evidence>
<evidence type="ECO:0000256" key="2">
    <source>
        <dbReference type="ARBA" id="ARBA00023015"/>
    </source>
</evidence>
<feature type="region of interest" description="Disordered" evidence="8">
    <location>
        <begin position="448"/>
        <end position="562"/>
    </location>
</feature>
<dbReference type="Proteomes" id="UP001652741">
    <property type="component" value="Chromosome ssa10"/>
</dbReference>
<dbReference type="PROSITE" id="PS50888">
    <property type="entry name" value="BHLH"/>
    <property type="match status" value="1"/>
</dbReference>
<feature type="domain" description="BHLH" evidence="9">
    <location>
        <begin position="560"/>
        <end position="613"/>
    </location>
</feature>
<dbReference type="PANTHER" id="PTHR11793:SF7">
    <property type="entry name" value="TRANSCRIPTION FACTOR E2-ALPHA"/>
    <property type="match status" value="1"/>
</dbReference>
<dbReference type="GeneID" id="106613772"/>
<feature type="compositionally biased region" description="Polar residues" evidence="8">
    <location>
        <begin position="134"/>
        <end position="148"/>
    </location>
</feature>
<keyword evidence="4" id="KW-0804">Transcription</keyword>
<evidence type="ECO:0000256" key="3">
    <source>
        <dbReference type="ARBA" id="ARBA00023125"/>
    </source>
</evidence>
<accession>A0ABM3CA68</accession>
<dbReference type="Gene3D" id="4.10.280.10">
    <property type="entry name" value="Helix-loop-helix DNA-binding domain"/>
    <property type="match status" value="1"/>
</dbReference>
<keyword evidence="2" id="KW-0805">Transcription regulation</keyword>
<reference evidence="11" key="1">
    <citation type="submission" date="2025-08" db="UniProtKB">
        <authorList>
            <consortium name="RefSeq"/>
        </authorList>
    </citation>
    <scope>IDENTIFICATION</scope>
</reference>
<evidence type="ECO:0000256" key="8">
    <source>
        <dbReference type="SAM" id="MobiDB-lite"/>
    </source>
</evidence>
<dbReference type="InterPro" id="IPR036638">
    <property type="entry name" value="HLH_DNA-bd_sf"/>
</dbReference>
<feature type="region of interest" description="Disordered" evidence="8">
    <location>
        <begin position="234"/>
        <end position="254"/>
    </location>
</feature>
<evidence type="ECO:0000256" key="6">
    <source>
        <dbReference type="ARBA" id="ARBA00041064"/>
    </source>
</evidence>
<keyword evidence="10" id="KW-1185">Reference proteome</keyword>
<dbReference type="Pfam" id="PF00010">
    <property type="entry name" value="HLH"/>
    <property type="match status" value="1"/>
</dbReference>
<proteinExistence type="predicted"/>
<evidence type="ECO:0000256" key="7">
    <source>
        <dbReference type="ARBA" id="ARBA00041234"/>
    </source>
</evidence>
<organism evidence="10 11">
    <name type="scientific">Salmo salar</name>
    <name type="common">Atlantic salmon</name>
    <dbReference type="NCBI Taxonomy" id="8030"/>
    <lineage>
        <taxon>Eukaryota</taxon>
        <taxon>Metazoa</taxon>
        <taxon>Chordata</taxon>
        <taxon>Craniata</taxon>
        <taxon>Vertebrata</taxon>
        <taxon>Euteleostomi</taxon>
        <taxon>Actinopterygii</taxon>
        <taxon>Neopterygii</taxon>
        <taxon>Teleostei</taxon>
        <taxon>Protacanthopterygii</taxon>
        <taxon>Salmoniformes</taxon>
        <taxon>Salmonidae</taxon>
        <taxon>Salmoninae</taxon>
        <taxon>Salmo</taxon>
    </lineage>
</organism>
<evidence type="ECO:0000256" key="1">
    <source>
        <dbReference type="ARBA" id="ARBA00004123"/>
    </source>
</evidence>
<comment type="subcellular location">
    <subcellularLocation>
        <location evidence="1">Nucleus</location>
    </subcellularLocation>
</comment>
<feature type="region of interest" description="Disordered" evidence="8">
    <location>
        <begin position="30"/>
        <end position="204"/>
    </location>
</feature>
<evidence type="ECO:0000313" key="11">
    <source>
        <dbReference type="RefSeq" id="XP_045543458.1"/>
    </source>
</evidence>
<evidence type="ECO:0000313" key="10">
    <source>
        <dbReference type="Proteomes" id="UP001652741"/>
    </source>
</evidence>
<evidence type="ECO:0000256" key="5">
    <source>
        <dbReference type="ARBA" id="ARBA00023242"/>
    </source>
</evidence>
<keyword evidence="5" id="KW-0539">Nucleus</keyword>
<gene>
    <name evidence="11" type="primary">tcf3b</name>
</gene>
<dbReference type="PANTHER" id="PTHR11793">
    <property type="entry name" value="BASIC HELIX-LOOP-HELIX TRANSCRIPTION FACTOR"/>
    <property type="match status" value="1"/>
</dbReference>
<feature type="region of interest" description="Disordered" evidence="8">
    <location>
        <begin position="633"/>
        <end position="666"/>
    </location>
</feature>
<feature type="compositionally biased region" description="Polar residues" evidence="8">
    <location>
        <begin position="499"/>
        <end position="508"/>
    </location>
</feature>
<dbReference type="SUPFAM" id="SSF47459">
    <property type="entry name" value="HLH, helix-loop-helix DNA-binding domain"/>
    <property type="match status" value="1"/>
</dbReference>
<feature type="compositionally biased region" description="Low complexity" evidence="8">
    <location>
        <begin position="340"/>
        <end position="351"/>
    </location>
</feature>
<evidence type="ECO:0000256" key="4">
    <source>
        <dbReference type="ARBA" id="ARBA00023163"/>
    </source>
</evidence>
<dbReference type="InterPro" id="IPR051098">
    <property type="entry name" value="NeuroDiff_E-box_TFs"/>
</dbReference>
<sequence>MNEQQQQRMTAVGTQDKELNDLLDFSAMFAPPVANGKNRPTTLASSQFGGSALDERNGSGSWGPGEQNSPPFNQGRGYGDGSHYNEHEGLSSPFLSSGIGGKNERIPYSSFGGQPGFLPSDIAMPSPDAMSPSGLKSTSQFYSGSYPNNPRRRPPDGQLDTQPKKIRKPPGLPSSVYASSSGDEYARDNGGYPGTKPGSVYPGSFYMQGNYLQEGLHPSSDPWASSGPLGQSGYSAMLGNSPHIGQPGSFSAINPQDRMVRTAPQYKRQPLPLSPQNYPLHGSEVNGSLPPGFHSGSGSYNHTPSINGADGIMANRGATAGSSGDEIGKALASIYPSDHNSNNFSSTPSTPVGSPQGIAGAASQWPRPSGQSALSPNYEGQLHALQNKMEDRLEEAIHVLRSHAVQGPPSLGGGAHSDMHSLLSAVSSAHNGGLGGLSQAFSNAGLALSNRHPAMGGNHHEEPTGLPPSSTLLHGHHASGPPQSTGQPDGFTSLPGSVARSTHSSSGSDIKREDKEDEENSSIADKSEDEKKETKRIRASPEDEDDEDLPPEVKVEREKERRVANNARERLRVRDINEAFKELGRMCQLHLSNDKPQTKLLILHQAVNVILNLEQQVRERNLNPKAACLKRREEEKVSGGVGDSPMQLSGGHPGMGGDGHNPVSHM</sequence>
<keyword evidence="3" id="KW-0238">DNA-binding</keyword>
<feature type="compositionally biased region" description="Basic and acidic residues" evidence="8">
    <location>
        <begin position="551"/>
        <end position="562"/>
    </location>
</feature>
<dbReference type="CDD" id="cd18945">
    <property type="entry name" value="bHLH_E-protein_TCF4_E2-2"/>
    <property type="match status" value="1"/>
</dbReference>
<feature type="region of interest" description="Disordered" evidence="8">
    <location>
        <begin position="339"/>
        <end position="376"/>
    </location>
</feature>